<evidence type="ECO:0000313" key="11">
    <source>
        <dbReference type="Proteomes" id="UP000007322"/>
    </source>
</evidence>
<evidence type="ECO:0000313" key="10">
    <source>
        <dbReference type="EMBL" id="AEO56651.1"/>
    </source>
</evidence>
<dbReference type="InterPro" id="IPR001944">
    <property type="entry name" value="Glycoside_Hdrlase_35"/>
</dbReference>
<dbReference type="PANTHER" id="PTHR23421">
    <property type="entry name" value="BETA-GALACTOSIDASE RELATED"/>
    <property type="match status" value="1"/>
</dbReference>
<dbReference type="HOGENOM" id="CLU_792691_0_0_1"/>
<evidence type="ECO:0000256" key="1">
    <source>
        <dbReference type="ARBA" id="ARBA00001412"/>
    </source>
</evidence>
<dbReference type="OrthoDB" id="1657402at2759"/>
<keyword evidence="4" id="KW-0732">Signal</keyword>
<dbReference type="Gene3D" id="3.20.20.80">
    <property type="entry name" value="Glycosidases"/>
    <property type="match status" value="1"/>
</dbReference>
<comment type="catalytic activity">
    <reaction evidence="1">
        <text>Hydrolysis of terminal non-reducing beta-D-galactose residues in beta-D-galactosides.</text>
        <dbReference type="EC" id="3.2.1.23"/>
    </reaction>
</comment>
<dbReference type="KEGG" id="mtm:MYCTH_2109142"/>
<dbReference type="SUPFAM" id="SSF51445">
    <property type="entry name" value="(Trans)glycosidases"/>
    <property type="match status" value="1"/>
</dbReference>
<sequence>MSLGCRQVGVLAVRLFCRLYGPGGLSAWIASFTLLSLLSSRFGSCAVASSSGSSPILDNGLQHEIQWDRHSIVIGGDRLFLFGGEMHPFRLPVPELWEGILQKIKAMGLRMVSIYIHWGFHAPAPGKAVREGENVLLVVHDDTGHDQLNAAVNPRRALNATLLGGGAVAGTAGGSAAPDRAGLDRVRTRYNEGGLAAERLGWHLRGFNDSAWETAEGPWLGSRAPACASTAGGCRWTCRGGSTCPSRSALKPAEEDVERGTLEYTVLLFPSIASEDTFPVPPGVLDYSGDNLIGLAVWSLQEEGARVDVDVVVGYVADSSLDVKFDGSYLRPGWDPRRLSSCDGVPVIVS</sequence>
<keyword evidence="5 10" id="KW-0378">Hydrolase</keyword>
<dbReference type="Pfam" id="PF01301">
    <property type="entry name" value="Glyco_hydro_35"/>
    <property type="match status" value="1"/>
</dbReference>
<evidence type="ECO:0000259" key="9">
    <source>
        <dbReference type="Pfam" id="PF13364"/>
    </source>
</evidence>
<evidence type="ECO:0000256" key="3">
    <source>
        <dbReference type="ARBA" id="ARBA00012756"/>
    </source>
</evidence>
<protein>
    <recommendedName>
        <fullName evidence="3">beta-galactosidase</fullName>
        <ecNumber evidence="3">3.2.1.23</ecNumber>
    </recommendedName>
</protein>
<feature type="domain" description="Glycoside hydrolase 35 catalytic" evidence="8">
    <location>
        <begin position="71"/>
        <end position="136"/>
    </location>
</feature>
<dbReference type="Pfam" id="PF13364">
    <property type="entry name" value="BetaGal_ABD2"/>
    <property type="match status" value="1"/>
</dbReference>
<gene>
    <name evidence="10" type="ORF">MYCTH_2109142</name>
</gene>
<dbReference type="eggNOG" id="KOG0496">
    <property type="taxonomic scope" value="Eukaryota"/>
</dbReference>
<evidence type="ECO:0000256" key="6">
    <source>
        <dbReference type="ARBA" id="ARBA00023180"/>
    </source>
</evidence>
<dbReference type="GeneID" id="11510701"/>
<dbReference type="Gene3D" id="2.60.120.260">
    <property type="entry name" value="Galactose-binding domain-like"/>
    <property type="match status" value="2"/>
</dbReference>
<feature type="domain" description="Beta-galactosidase jelly roll" evidence="9">
    <location>
        <begin position="270"/>
        <end position="302"/>
    </location>
</feature>
<dbReference type="InterPro" id="IPR008979">
    <property type="entry name" value="Galactose-bd-like_sf"/>
</dbReference>
<evidence type="ECO:0000256" key="5">
    <source>
        <dbReference type="ARBA" id="ARBA00022801"/>
    </source>
</evidence>
<keyword evidence="11" id="KW-1185">Reference proteome</keyword>
<dbReference type="InParanoid" id="G2QAA1"/>
<dbReference type="EMBL" id="CP003003">
    <property type="protein sequence ID" value="AEO56651.1"/>
    <property type="molecule type" value="Genomic_DNA"/>
</dbReference>
<dbReference type="AlphaFoldDB" id="G2QAA1"/>
<dbReference type="EC" id="3.2.1.23" evidence="3"/>
<organism evidence="10 11">
    <name type="scientific">Thermothelomyces thermophilus (strain ATCC 42464 / BCRC 31852 / DSM 1799)</name>
    <name type="common">Sporotrichum thermophile</name>
    <dbReference type="NCBI Taxonomy" id="573729"/>
    <lineage>
        <taxon>Eukaryota</taxon>
        <taxon>Fungi</taxon>
        <taxon>Dikarya</taxon>
        <taxon>Ascomycota</taxon>
        <taxon>Pezizomycotina</taxon>
        <taxon>Sordariomycetes</taxon>
        <taxon>Sordariomycetidae</taxon>
        <taxon>Sordariales</taxon>
        <taxon>Chaetomiaceae</taxon>
        <taxon>Thermothelomyces</taxon>
    </lineage>
</organism>
<keyword evidence="7" id="KW-0326">Glycosidase</keyword>
<dbReference type="GO" id="GO:0004565">
    <property type="term" value="F:beta-galactosidase activity"/>
    <property type="evidence" value="ECO:0007669"/>
    <property type="project" value="UniProtKB-EC"/>
</dbReference>
<proteinExistence type="inferred from homology"/>
<dbReference type="RefSeq" id="XP_003661896.1">
    <property type="nucleotide sequence ID" value="XM_003661848.1"/>
</dbReference>
<dbReference type="GO" id="GO:0005975">
    <property type="term" value="P:carbohydrate metabolic process"/>
    <property type="evidence" value="ECO:0007669"/>
    <property type="project" value="InterPro"/>
</dbReference>
<dbReference type="InterPro" id="IPR031330">
    <property type="entry name" value="Gly_Hdrlase_35_cat"/>
</dbReference>
<accession>G2QAA1</accession>
<dbReference type="SUPFAM" id="SSF49785">
    <property type="entry name" value="Galactose-binding domain-like"/>
    <property type="match status" value="2"/>
</dbReference>
<evidence type="ECO:0000259" key="8">
    <source>
        <dbReference type="Pfam" id="PF01301"/>
    </source>
</evidence>
<evidence type="ECO:0000256" key="4">
    <source>
        <dbReference type="ARBA" id="ARBA00022729"/>
    </source>
</evidence>
<dbReference type="VEuPathDB" id="FungiDB:MYCTH_2109142"/>
<reference evidence="10 11" key="1">
    <citation type="journal article" date="2011" name="Nat. Biotechnol.">
        <title>Comparative genomic analysis of the thermophilic biomass-degrading fungi Myceliophthora thermophila and Thielavia terrestris.</title>
        <authorList>
            <person name="Berka R.M."/>
            <person name="Grigoriev I.V."/>
            <person name="Otillar R."/>
            <person name="Salamov A."/>
            <person name="Grimwood J."/>
            <person name="Reid I."/>
            <person name="Ishmael N."/>
            <person name="John T."/>
            <person name="Darmond C."/>
            <person name="Moisan M.-C."/>
            <person name="Henrissat B."/>
            <person name="Coutinho P.M."/>
            <person name="Lombard V."/>
            <person name="Natvig D.O."/>
            <person name="Lindquist E."/>
            <person name="Schmutz J."/>
            <person name="Lucas S."/>
            <person name="Harris P."/>
            <person name="Powlowski J."/>
            <person name="Bellemare A."/>
            <person name="Taylor D."/>
            <person name="Butler G."/>
            <person name="de Vries R.P."/>
            <person name="Allijn I.E."/>
            <person name="van den Brink J."/>
            <person name="Ushinsky S."/>
            <person name="Storms R."/>
            <person name="Powell A.J."/>
            <person name="Paulsen I.T."/>
            <person name="Elbourne L.D.H."/>
            <person name="Baker S.E."/>
            <person name="Magnuson J."/>
            <person name="LaBoissiere S."/>
            <person name="Clutterbuck A.J."/>
            <person name="Martinez D."/>
            <person name="Wogulis M."/>
            <person name="de Leon A.L."/>
            <person name="Rey M.W."/>
            <person name="Tsang A."/>
        </authorList>
    </citation>
    <scope>NUCLEOTIDE SEQUENCE [LARGE SCALE GENOMIC DNA]</scope>
    <source>
        <strain evidence="11">ATCC 42464 / BCRC 31852 / DSM 1799</strain>
    </source>
</reference>
<dbReference type="STRING" id="573729.G2QAA1"/>
<name>G2QAA1_THET4</name>
<dbReference type="InterPro" id="IPR025300">
    <property type="entry name" value="BetaGal_jelly_roll_dom"/>
</dbReference>
<keyword evidence="6" id="KW-0325">Glycoprotein</keyword>
<evidence type="ECO:0000256" key="2">
    <source>
        <dbReference type="ARBA" id="ARBA00009809"/>
    </source>
</evidence>
<evidence type="ECO:0000256" key="7">
    <source>
        <dbReference type="ARBA" id="ARBA00023295"/>
    </source>
</evidence>
<dbReference type="InterPro" id="IPR017853">
    <property type="entry name" value="GH"/>
</dbReference>
<dbReference type="Proteomes" id="UP000007322">
    <property type="component" value="Chromosome 2"/>
</dbReference>
<comment type="similarity">
    <text evidence="2">Belongs to the glycosyl hydrolase 35 family.</text>
</comment>